<dbReference type="KEGG" id="vab:WPS_30130"/>
<sequence length="375" mass="40416">MAAGPRFLLSGYYGFGNLGDEALLEVIVERLRRRWPGCAVDVLSGDPPATARTYGVEATPRMEIGRVRGAIERADVILSGGGGLLQNVTSLRSLLYYTNVIRTAIRAGKPTMVFAQSVGPLDFWGRAVVRNFCRGIAAATVRDERSRALLQSLLPGVQVERTADPVFLFEPSTEPLDLKAEGLADDDAPLVVVSVRKWAGGDATTAAMASVVDRLAARHGARVAFLPLGGPPDAEVSTTIIRRCASTPVLLPDYTLPQAAQVIGRASLVIGMRLHALIIAARLGVPFLALPYDPKVEALCADLRYPAGPLFTPGQPAPPPTELARRLDDAWERRAQLAAHLRSVRPEIERLAERNFDVLNELVTRPTHSAAGSER</sequence>
<dbReference type="Gene3D" id="3.40.50.2000">
    <property type="entry name" value="Glycogen Phosphorylase B"/>
    <property type="match status" value="1"/>
</dbReference>
<proteinExistence type="predicted"/>
<dbReference type="PANTHER" id="PTHR36836:SF1">
    <property type="entry name" value="COLANIC ACID BIOSYNTHESIS PROTEIN WCAK"/>
    <property type="match status" value="1"/>
</dbReference>
<evidence type="ECO:0000259" key="1">
    <source>
        <dbReference type="Pfam" id="PF04230"/>
    </source>
</evidence>
<dbReference type="InterPro" id="IPR007345">
    <property type="entry name" value="Polysacch_pyruvyl_Trfase"/>
</dbReference>
<gene>
    <name evidence="2" type="ORF">WPS_30130</name>
</gene>
<accession>A0AAN2CBG3</accession>
<name>A0AAN2CBG3_UNVUL</name>
<dbReference type="Proteomes" id="UP001317532">
    <property type="component" value="Chromosome"/>
</dbReference>
<feature type="domain" description="Polysaccharide pyruvyl transferase" evidence="1">
    <location>
        <begin position="17"/>
        <end position="294"/>
    </location>
</feature>
<dbReference type="GO" id="GO:0016740">
    <property type="term" value="F:transferase activity"/>
    <property type="evidence" value="ECO:0007669"/>
    <property type="project" value="UniProtKB-KW"/>
</dbReference>
<dbReference type="InterPro" id="IPR019896">
    <property type="entry name" value="Polysacch_pyruvyl_Trfase_CsaB"/>
</dbReference>
<dbReference type="Pfam" id="PF04230">
    <property type="entry name" value="PS_pyruv_trans"/>
    <property type="match status" value="1"/>
</dbReference>
<dbReference type="NCBIfam" id="TIGR03609">
    <property type="entry name" value="S_layer_CsaB"/>
    <property type="match status" value="1"/>
</dbReference>
<evidence type="ECO:0000313" key="3">
    <source>
        <dbReference type="Proteomes" id="UP001317532"/>
    </source>
</evidence>
<keyword evidence="2" id="KW-0808">Transferase</keyword>
<organism evidence="2 3">
    <name type="scientific">Vulcanimicrobium alpinum</name>
    <dbReference type="NCBI Taxonomy" id="3016050"/>
    <lineage>
        <taxon>Bacteria</taxon>
        <taxon>Bacillati</taxon>
        <taxon>Vulcanimicrobiota</taxon>
        <taxon>Vulcanimicrobiia</taxon>
        <taxon>Vulcanimicrobiales</taxon>
        <taxon>Vulcanimicrobiaceae</taxon>
        <taxon>Vulcanimicrobium</taxon>
    </lineage>
</organism>
<dbReference type="SUPFAM" id="SSF53756">
    <property type="entry name" value="UDP-Glycosyltransferase/glycogen phosphorylase"/>
    <property type="match status" value="1"/>
</dbReference>
<evidence type="ECO:0000313" key="2">
    <source>
        <dbReference type="EMBL" id="BDE07737.1"/>
    </source>
</evidence>
<dbReference type="PANTHER" id="PTHR36836">
    <property type="entry name" value="COLANIC ACID BIOSYNTHESIS PROTEIN WCAK"/>
    <property type="match status" value="1"/>
</dbReference>
<keyword evidence="3" id="KW-1185">Reference proteome</keyword>
<dbReference type="AlphaFoldDB" id="A0AAN2CBG3"/>
<reference evidence="2 3" key="1">
    <citation type="journal article" date="2022" name="ISME Commun">
        <title>Vulcanimicrobium alpinus gen. nov. sp. nov., the first cultivated representative of the candidate phylum 'Eremiobacterota', is a metabolically versatile aerobic anoxygenic phototroph.</title>
        <authorList>
            <person name="Yabe S."/>
            <person name="Muto K."/>
            <person name="Abe K."/>
            <person name="Yokota A."/>
            <person name="Staudigel H."/>
            <person name="Tebo B.M."/>
        </authorList>
    </citation>
    <scope>NUCLEOTIDE SEQUENCE [LARGE SCALE GENOMIC DNA]</scope>
    <source>
        <strain evidence="2 3">WC8-2</strain>
    </source>
</reference>
<dbReference type="RefSeq" id="WP_317995311.1">
    <property type="nucleotide sequence ID" value="NZ_AP025523.1"/>
</dbReference>
<protein>
    <submittedName>
        <fullName evidence="2">Polysaccharide pyruvyl transferase CsaB</fullName>
    </submittedName>
</protein>
<dbReference type="EMBL" id="AP025523">
    <property type="protein sequence ID" value="BDE07737.1"/>
    <property type="molecule type" value="Genomic_DNA"/>
</dbReference>